<dbReference type="InterPro" id="IPR017452">
    <property type="entry name" value="GPCR_Rhodpsn_7TM"/>
</dbReference>
<gene>
    <name evidence="12" type="primary">LOC101854041</name>
</gene>
<dbReference type="RefSeq" id="XP_005106606.1">
    <property type="nucleotide sequence ID" value="XM_005106549.3"/>
</dbReference>
<feature type="transmembrane region" description="Helical" evidence="9">
    <location>
        <begin position="174"/>
        <end position="200"/>
    </location>
</feature>
<accession>A0ABM0K1K5</accession>
<evidence type="ECO:0000313" key="12">
    <source>
        <dbReference type="RefSeq" id="XP_005106606.1"/>
    </source>
</evidence>
<evidence type="ECO:0000313" key="11">
    <source>
        <dbReference type="Proteomes" id="UP000694888"/>
    </source>
</evidence>
<comment type="subcellular location">
    <subcellularLocation>
        <location evidence="1">Membrane</location>
        <topology evidence="1">Multi-pass membrane protein</topology>
    </subcellularLocation>
</comment>
<dbReference type="Pfam" id="PF00001">
    <property type="entry name" value="7tm_1"/>
    <property type="match status" value="1"/>
</dbReference>
<dbReference type="PROSITE" id="PS50262">
    <property type="entry name" value="G_PROTEIN_RECEP_F1_2"/>
    <property type="match status" value="1"/>
</dbReference>
<evidence type="ECO:0000259" key="10">
    <source>
        <dbReference type="PROSITE" id="PS50262"/>
    </source>
</evidence>
<keyword evidence="5 9" id="KW-0472">Membrane</keyword>
<sequence length="578" mass="64370">MVLLGRIKEFWEQEEIVMMFVPPQGKTTNGSLSPVQLTYQLVSAATTAAAAASTSAINNNDNHNGNSNNYNNNSPLAILSGAAAAATTTSTTTTIAVAAAATLTTMTTMTMTTNVTDTCANCTQLEEDIIWQPHVIQRVATIVFSMVLALIGNTAIILMLTCTRYRKRNSRVNIFIIHLAIGDLTVCVCTMTTEILFVAFGQWVLGPALCKILPYLQAITLASTTFILTSMSFDRYMAICKPLKYRATTTRAKKFIAISWIMAFVLAIPQLLIFVQTQENKDGRLLYVCKTTGYTALWQRMLYLSFFTAYILVIPVILISFCYVSIVLVVSKASKVVQTSQNNNHSLRRSSFGRSKSTFPRAKIRTVWLTFAIIATFIICYTPYFVTTLIRVYSNYKIHVPESVMALVETITFIQSASNPLIYGCFNVKIKRGLVELFCPYAEQPIRRSPSYRSPGLCMSMSEGRAHPRAQYEMKLCANVRLRDPASNNLSHSSSGNSRDDRLLGRGSSAITVTEENKNGVRLRVRFATNRDHCKCLSTDGIDSCHAEMLNPFDMLHQGHGSQKFPVLRHHSLQQLYK</sequence>
<evidence type="ECO:0000256" key="8">
    <source>
        <dbReference type="RuleBase" id="RU000688"/>
    </source>
</evidence>
<keyword evidence="7 8" id="KW-0807">Transducer</keyword>
<feature type="transmembrane region" description="Helical" evidence="9">
    <location>
        <begin position="307"/>
        <end position="330"/>
    </location>
</feature>
<feature type="transmembrane region" description="Helical" evidence="9">
    <location>
        <begin position="255"/>
        <end position="275"/>
    </location>
</feature>
<proteinExistence type="inferred from homology"/>
<evidence type="ECO:0000256" key="4">
    <source>
        <dbReference type="ARBA" id="ARBA00023040"/>
    </source>
</evidence>
<evidence type="ECO:0000256" key="3">
    <source>
        <dbReference type="ARBA" id="ARBA00022989"/>
    </source>
</evidence>
<dbReference type="Proteomes" id="UP000694888">
    <property type="component" value="Unplaced"/>
</dbReference>
<keyword evidence="6 8" id="KW-0675">Receptor</keyword>
<evidence type="ECO:0000256" key="7">
    <source>
        <dbReference type="ARBA" id="ARBA00023224"/>
    </source>
</evidence>
<dbReference type="SUPFAM" id="SSF81321">
    <property type="entry name" value="Family A G protein-coupled receptor-like"/>
    <property type="match status" value="1"/>
</dbReference>
<feature type="transmembrane region" description="Helical" evidence="9">
    <location>
        <begin position="212"/>
        <end position="234"/>
    </location>
</feature>
<evidence type="ECO:0000256" key="6">
    <source>
        <dbReference type="ARBA" id="ARBA00023170"/>
    </source>
</evidence>
<feature type="transmembrane region" description="Helical" evidence="9">
    <location>
        <begin position="142"/>
        <end position="162"/>
    </location>
</feature>
<dbReference type="PANTHER" id="PTHR45695">
    <property type="entry name" value="LEUCOKININ RECEPTOR-RELATED"/>
    <property type="match status" value="1"/>
</dbReference>
<reference evidence="12" key="1">
    <citation type="submission" date="2025-08" db="UniProtKB">
        <authorList>
            <consortium name="RefSeq"/>
        </authorList>
    </citation>
    <scope>IDENTIFICATION</scope>
</reference>
<protein>
    <submittedName>
        <fullName evidence="12">Gonadotropin-releasing hormone II receptor</fullName>
    </submittedName>
</protein>
<evidence type="ECO:0000256" key="9">
    <source>
        <dbReference type="SAM" id="Phobius"/>
    </source>
</evidence>
<keyword evidence="2 8" id="KW-0812">Transmembrane</keyword>
<name>A0ABM0K1K5_APLCA</name>
<keyword evidence="4 8" id="KW-0297">G-protein coupled receptor</keyword>
<keyword evidence="3 9" id="KW-1133">Transmembrane helix</keyword>
<dbReference type="PRINTS" id="PR00237">
    <property type="entry name" value="GPCRRHODOPSN"/>
</dbReference>
<comment type="similarity">
    <text evidence="8">Belongs to the G-protein coupled receptor 1 family.</text>
</comment>
<dbReference type="PANTHER" id="PTHR45695:SF22">
    <property type="entry name" value="G-PROTEIN COUPLED RECEPTORS FAMILY 1 PROFILE DOMAIN-CONTAINING PROTEIN"/>
    <property type="match status" value="1"/>
</dbReference>
<dbReference type="GeneID" id="101854041"/>
<dbReference type="PROSITE" id="PS00237">
    <property type="entry name" value="G_PROTEIN_RECEP_F1_1"/>
    <property type="match status" value="1"/>
</dbReference>
<evidence type="ECO:0000256" key="5">
    <source>
        <dbReference type="ARBA" id="ARBA00023136"/>
    </source>
</evidence>
<evidence type="ECO:0000256" key="2">
    <source>
        <dbReference type="ARBA" id="ARBA00022692"/>
    </source>
</evidence>
<dbReference type="Gene3D" id="1.20.1070.10">
    <property type="entry name" value="Rhodopsin 7-helix transmembrane proteins"/>
    <property type="match status" value="1"/>
</dbReference>
<keyword evidence="11" id="KW-1185">Reference proteome</keyword>
<feature type="transmembrane region" description="Helical" evidence="9">
    <location>
        <begin position="366"/>
        <end position="386"/>
    </location>
</feature>
<dbReference type="InterPro" id="IPR000276">
    <property type="entry name" value="GPCR_Rhodpsn"/>
</dbReference>
<evidence type="ECO:0000256" key="1">
    <source>
        <dbReference type="ARBA" id="ARBA00004141"/>
    </source>
</evidence>
<feature type="domain" description="G-protein coupled receptors family 1 profile" evidence="10">
    <location>
        <begin position="152"/>
        <end position="423"/>
    </location>
</feature>
<organism evidence="11 12">
    <name type="scientific">Aplysia californica</name>
    <name type="common">California sea hare</name>
    <dbReference type="NCBI Taxonomy" id="6500"/>
    <lineage>
        <taxon>Eukaryota</taxon>
        <taxon>Metazoa</taxon>
        <taxon>Spiralia</taxon>
        <taxon>Lophotrochozoa</taxon>
        <taxon>Mollusca</taxon>
        <taxon>Gastropoda</taxon>
        <taxon>Heterobranchia</taxon>
        <taxon>Euthyneura</taxon>
        <taxon>Tectipleura</taxon>
        <taxon>Aplysiida</taxon>
        <taxon>Aplysioidea</taxon>
        <taxon>Aplysiidae</taxon>
        <taxon>Aplysia</taxon>
    </lineage>
</organism>